<dbReference type="AlphaFoldDB" id="A0A6J7D9N9"/>
<protein>
    <submittedName>
        <fullName evidence="1">Unannotated protein</fullName>
    </submittedName>
</protein>
<dbReference type="EMBL" id="CAFBLU010000005">
    <property type="protein sequence ID" value="CAB4865664.1"/>
    <property type="molecule type" value="Genomic_DNA"/>
</dbReference>
<proteinExistence type="predicted"/>
<sequence>METRRHRFVVAALLGVLALPATAAATVTPIAPDTGSVATTLPDFSGKAWTTKKITATAPPQNPSMAPNGRSNLHNDSWMTDAYWRAGPRGKNLVQTTNNFGMTIPGLCASITFDTQGRLVAVCPTIFGSPTLRMLNATTLDQIASLSLPTREGPAAANIFQDFTGGGYFFLDKNDHPVVATNDRKIRVYALNTAGTSFDTLATYDLTSFLTAGTDTVAGERLSSALPDWAGNIWFVSKTNGKVGWVNTTTGAVHSITLHEEIENSFMVASDGVYIVSDKALYHFDTVGGTVHQVWRSANYGNTGLTKPGQVDAGSGTTPTMLPGGLVAITDNADPMNVVVYKASTGVQTCKVPVFTKGAGSTENSLIGAGTASSSMLIVENNYGYVNPYYIASGGTTKPGFTRIDVTKAGKTCKVKWKNTVDSAPTVVPKLSVTNGLLYAFTKTKTTNHSDAWFWTAIDASTGKKVWSKLSGVGTLNFNNNYAGIHIGPNGSLFLGLIGGVATLRDGA</sequence>
<name>A0A6J7D9N9_9ZZZZ</name>
<dbReference type="SUPFAM" id="SSF75011">
    <property type="entry name" value="3-carboxy-cis,cis-mucoante lactonizing enzyme"/>
    <property type="match status" value="1"/>
</dbReference>
<evidence type="ECO:0000313" key="1">
    <source>
        <dbReference type="EMBL" id="CAB4865664.1"/>
    </source>
</evidence>
<accession>A0A6J7D9N9</accession>
<reference evidence="1" key="1">
    <citation type="submission" date="2020-05" db="EMBL/GenBank/DDBJ databases">
        <authorList>
            <person name="Chiriac C."/>
            <person name="Salcher M."/>
            <person name="Ghai R."/>
            <person name="Kavagutti S V."/>
        </authorList>
    </citation>
    <scope>NUCLEOTIDE SEQUENCE</scope>
</reference>
<organism evidence="1">
    <name type="scientific">freshwater metagenome</name>
    <dbReference type="NCBI Taxonomy" id="449393"/>
    <lineage>
        <taxon>unclassified sequences</taxon>
        <taxon>metagenomes</taxon>
        <taxon>ecological metagenomes</taxon>
    </lineage>
</organism>
<gene>
    <name evidence="1" type="ORF">UFOPK3444_00434</name>
</gene>